<dbReference type="OrthoDB" id="1192661at2759"/>
<dbReference type="Proteomes" id="UP000237105">
    <property type="component" value="Unassembled WGS sequence"/>
</dbReference>
<comment type="caution">
    <text evidence="1">The sequence shown here is derived from an EMBL/GenBank/DDBJ whole genome shotgun (WGS) entry which is preliminary data.</text>
</comment>
<proteinExistence type="predicted"/>
<reference evidence="2" key="1">
    <citation type="submission" date="2016-06" db="EMBL/GenBank/DDBJ databases">
        <title>Parallel loss of symbiosis genes in relatives of nitrogen-fixing non-legume Parasponia.</title>
        <authorList>
            <person name="Van Velzen R."/>
            <person name="Holmer R."/>
            <person name="Bu F."/>
            <person name="Rutten L."/>
            <person name="Van Zeijl A."/>
            <person name="Liu W."/>
            <person name="Santuari L."/>
            <person name="Cao Q."/>
            <person name="Sharma T."/>
            <person name="Shen D."/>
            <person name="Roswanjaya Y."/>
            <person name="Wardhani T."/>
            <person name="Kalhor M.S."/>
            <person name="Jansen J."/>
            <person name="Van den Hoogen J."/>
            <person name="Gungor B."/>
            <person name="Hartog M."/>
            <person name="Hontelez J."/>
            <person name="Verver J."/>
            <person name="Yang W.-C."/>
            <person name="Schijlen E."/>
            <person name="Repin R."/>
            <person name="Schilthuizen M."/>
            <person name="Schranz E."/>
            <person name="Heidstra R."/>
            <person name="Miyata K."/>
            <person name="Fedorova E."/>
            <person name="Kohlen W."/>
            <person name="Bisseling T."/>
            <person name="Smit S."/>
            <person name="Geurts R."/>
        </authorList>
    </citation>
    <scope>NUCLEOTIDE SEQUENCE [LARGE SCALE GENOMIC DNA]</scope>
    <source>
        <strain evidence="2">cv. WU1-14</strain>
    </source>
</reference>
<sequence>MAETFFNPVIHKLVDQVAQQVELLKRVHNEVNSLKDEPEISSHSLKMQKRRYRSEIKRATLRRPHVDGLKTLLIGLNKFIFNIPP</sequence>
<evidence type="ECO:0000313" key="2">
    <source>
        <dbReference type="Proteomes" id="UP000237105"/>
    </source>
</evidence>
<protein>
    <submittedName>
        <fullName evidence="1">Uncharacterized protein</fullName>
    </submittedName>
</protein>
<organism evidence="1 2">
    <name type="scientific">Parasponia andersonii</name>
    <name type="common">Sponia andersonii</name>
    <dbReference type="NCBI Taxonomy" id="3476"/>
    <lineage>
        <taxon>Eukaryota</taxon>
        <taxon>Viridiplantae</taxon>
        <taxon>Streptophyta</taxon>
        <taxon>Embryophyta</taxon>
        <taxon>Tracheophyta</taxon>
        <taxon>Spermatophyta</taxon>
        <taxon>Magnoliopsida</taxon>
        <taxon>eudicotyledons</taxon>
        <taxon>Gunneridae</taxon>
        <taxon>Pentapetalae</taxon>
        <taxon>rosids</taxon>
        <taxon>fabids</taxon>
        <taxon>Rosales</taxon>
        <taxon>Cannabaceae</taxon>
        <taxon>Parasponia</taxon>
    </lineage>
</organism>
<gene>
    <name evidence="1" type="ORF">PanWU01x14_020210</name>
</gene>
<name>A0A2P5DYN8_PARAD</name>
<dbReference type="AlphaFoldDB" id="A0A2P5DYN8"/>
<keyword evidence="2" id="KW-1185">Reference proteome</keyword>
<accession>A0A2P5DYN8</accession>
<dbReference type="EMBL" id="JXTB01000009">
    <property type="protein sequence ID" value="PON78383.1"/>
    <property type="molecule type" value="Genomic_DNA"/>
</dbReference>
<evidence type="ECO:0000313" key="1">
    <source>
        <dbReference type="EMBL" id="PON78383.1"/>
    </source>
</evidence>